<dbReference type="InterPro" id="IPR013783">
    <property type="entry name" value="Ig-like_fold"/>
</dbReference>
<dbReference type="InterPro" id="IPR017853">
    <property type="entry name" value="GH"/>
</dbReference>
<evidence type="ECO:0000313" key="10">
    <source>
        <dbReference type="Proteomes" id="UP000319143"/>
    </source>
</evidence>
<dbReference type="InterPro" id="IPR044143">
    <property type="entry name" value="GlgB_N_E_set_prok"/>
</dbReference>
<comment type="caution">
    <text evidence="9">The sequence shown here is derived from an EMBL/GenBank/DDBJ whole genome shotgun (WGS) entry which is preliminary data.</text>
</comment>
<dbReference type="Gene3D" id="3.20.20.80">
    <property type="entry name" value="Glycosidases"/>
    <property type="match status" value="1"/>
</dbReference>
<dbReference type="InterPro" id="IPR037439">
    <property type="entry name" value="Branching_enzy"/>
</dbReference>
<dbReference type="InterPro" id="IPR006047">
    <property type="entry name" value="GH13_cat_dom"/>
</dbReference>
<dbReference type="GO" id="GO:0003844">
    <property type="term" value="F:1,4-alpha-glucan branching enzyme activity"/>
    <property type="evidence" value="ECO:0007669"/>
    <property type="project" value="UniProtKB-EC"/>
</dbReference>
<name>A0A5C6CX25_9BACT</name>
<comment type="function">
    <text evidence="2">Catalyzes the formation of the alpha-1,6-glucosidic linkages in glycogen by scission of a 1,4-alpha-linked oligosaccharide from growing alpha-1,4-glucan chains and the subsequent attachment of the oligosaccharide to the alpha-1,6 position.</text>
</comment>
<feature type="active site" description="Proton donor" evidence="7">
    <location>
        <position position="326"/>
    </location>
</feature>
<dbReference type="SUPFAM" id="SSF51011">
    <property type="entry name" value="Glycosyl hydrolase domain"/>
    <property type="match status" value="1"/>
</dbReference>
<dbReference type="CDD" id="cd11325">
    <property type="entry name" value="AmyAc_GTHase"/>
    <property type="match status" value="1"/>
</dbReference>
<dbReference type="GO" id="GO:0005978">
    <property type="term" value="P:glycogen biosynthetic process"/>
    <property type="evidence" value="ECO:0007669"/>
    <property type="project" value="InterPro"/>
</dbReference>
<dbReference type="Gene3D" id="2.60.40.10">
    <property type="entry name" value="Immunoglobulins"/>
    <property type="match status" value="1"/>
</dbReference>
<feature type="domain" description="Glycosyl hydrolase family 13 catalytic" evidence="8">
    <location>
        <begin position="126"/>
        <end position="480"/>
    </location>
</feature>
<evidence type="ECO:0000313" key="9">
    <source>
        <dbReference type="EMBL" id="TWU29060.1"/>
    </source>
</evidence>
<dbReference type="InterPro" id="IPR014756">
    <property type="entry name" value="Ig_E-set"/>
</dbReference>
<dbReference type="SUPFAM" id="SSF81296">
    <property type="entry name" value="E set domains"/>
    <property type="match status" value="1"/>
</dbReference>
<dbReference type="Gene3D" id="2.60.40.1180">
    <property type="entry name" value="Golgi alpha-mannosidase II"/>
    <property type="match status" value="1"/>
</dbReference>
<keyword evidence="10" id="KW-1185">Reference proteome</keyword>
<dbReference type="Pfam" id="PF00128">
    <property type="entry name" value="Alpha-amylase"/>
    <property type="match status" value="1"/>
</dbReference>
<comment type="catalytic activity">
    <reaction evidence="1">
        <text>Transfers a segment of a (1-&gt;4)-alpha-D-glucan chain to a primary hydroxy group in a similar glucan chain.</text>
        <dbReference type="EC" id="2.4.1.18"/>
    </reaction>
</comment>
<dbReference type="PANTHER" id="PTHR43651">
    <property type="entry name" value="1,4-ALPHA-GLUCAN-BRANCHING ENZYME"/>
    <property type="match status" value="1"/>
</dbReference>
<gene>
    <name evidence="9" type="primary">glgB_2</name>
    <name evidence="9" type="ORF">Poly41_67590</name>
</gene>
<dbReference type="Pfam" id="PF02806">
    <property type="entry name" value="Alpha-amylase_C"/>
    <property type="match status" value="1"/>
</dbReference>
<keyword evidence="9" id="KW-0328">Glycosyltransferase</keyword>
<dbReference type="InterPro" id="IPR004193">
    <property type="entry name" value="Glyco_hydro_13_N"/>
</dbReference>
<evidence type="ECO:0000256" key="1">
    <source>
        <dbReference type="ARBA" id="ARBA00000826"/>
    </source>
</evidence>
<organism evidence="9 10">
    <name type="scientific">Novipirellula artificiosorum</name>
    <dbReference type="NCBI Taxonomy" id="2528016"/>
    <lineage>
        <taxon>Bacteria</taxon>
        <taxon>Pseudomonadati</taxon>
        <taxon>Planctomycetota</taxon>
        <taxon>Planctomycetia</taxon>
        <taxon>Pirellulales</taxon>
        <taxon>Pirellulaceae</taxon>
        <taxon>Novipirellula</taxon>
    </lineage>
</organism>
<dbReference type="Pfam" id="PF02922">
    <property type="entry name" value="CBM_48"/>
    <property type="match status" value="1"/>
</dbReference>
<dbReference type="InterPro" id="IPR013780">
    <property type="entry name" value="Glyco_hydro_b"/>
</dbReference>
<dbReference type="PANTHER" id="PTHR43651:SF11">
    <property type="entry name" value="MALTO-OLIGOSYLTREHALOSE TREHALOHYDROLASE"/>
    <property type="match status" value="1"/>
</dbReference>
<evidence type="ECO:0000256" key="6">
    <source>
        <dbReference type="ARBA" id="ARBA00023277"/>
    </source>
</evidence>
<dbReference type="CDD" id="cd02855">
    <property type="entry name" value="E_set_GBE_prok_N"/>
    <property type="match status" value="1"/>
</dbReference>
<evidence type="ECO:0000256" key="3">
    <source>
        <dbReference type="ARBA" id="ARBA00009000"/>
    </source>
</evidence>
<reference evidence="9 10" key="1">
    <citation type="submission" date="2019-02" db="EMBL/GenBank/DDBJ databases">
        <title>Deep-cultivation of Planctomycetes and their phenomic and genomic characterization uncovers novel biology.</title>
        <authorList>
            <person name="Wiegand S."/>
            <person name="Jogler M."/>
            <person name="Boedeker C."/>
            <person name="Pinto D."/>
            <person name="Vollmers J."/>
            <person name="Rivas-Marin E."/>
            <person name="Kohn T."/>
            <person name="Peeters S.H."/>
            <person name="Heuer A."/>
            <person name="Rast P."/>
            <person name="Oberbeckmann S."/>
            <person name="Bunk B."/>
            <person name="Jeske O."/>
            <person name="Meyerdierks A."/>
            <person name="Storesund J.E."/>
            <person name="Kallscheuer N."/>
            <person name="Luecker S."/>
            <person name="Lage O.M."/>
            <person name="Pohl T."/>
            <person name="Merkel B.J."/>
            <person name="Hornburger P."/>
            <person name="Mueller R.-W."/>
            <person name="Bruemmer F."/>
            <person name="Labrenz M."/>
            <person name="Spormann A.M."/>
            <person name="Op Den Camp H."/>
            <person name="Overmann J."/>
            <person name="Amann R."/>
            <person name="Jetten M.S.M."/>
            <person name="Mascher T."/>
            <person name="Medema M.H."/>
            <person name="Devos D.P."/>
            <person name="Kaster A.-K."/>
            <person name="Ovreas L."/>
            <person name="Rohde M."/>
            <person name="Galperin M.Y."/>
            <person name="Jogler C."/>
        </authorList>
    </citation>
    <scope>NUCLEOTIDE SEQUENCE [LARGE SCALE GENOMIC DNA]</scope>
    <source>
        <strain evidence="9 10">Poly41</strain>
    </source>
</reference>
<evidence type="ECO:0000259" key="8">
    <source>
        <dbReference type="SMART" id="SM00642"/>
    </source>
</evidence>
<evidence type="ECO:0000256" key="4">
    <source>
        <dbReference type="ARBA" id="ARBA00012541"/>
    </source>
</evidence>
<dbReference type="InterPro" id="IPR006048">
    <property type="entry name" value="A-amylase/branching_C"/>
</dbReference>
<accession>A0A5C6CX25</accession>
<protein>
    <recommendedName>
        <fullName evidence="4">1,4-alpha-glucan branching enzyme</fullName>
        <ecNumber evidence="4">2.4.1.18</ecNumber>
    </recommendedName>
</protein>
<proteinExistence type="inferred from homology"/>
<dbReference type="EC" id="2.4.1.18" evidence="4"/>
<comment type="similarity">
    <text evidence="3">Belongs to the glycosyl hydrolase 13 family. GlgB subfamily.</text>
</comment>
<dbReference type="Proteomes" id="UP000319143">
    <property type="component" value="Unassembled WGS sequence"/>
</dbReference>
<keyword evidence="5 9" id="KW-0808">Transferase</keyword>
<dbReference type="GO" id="GO:0043169">
    <property type="term" value="F:cation binding"/>
    <property type="evidence" value="ECO:0007669"/>
    <property type="project" value="InterPro"/>
</dbReference>
<dbReference type="AlphaFoldDB" id="A0A5C6CX25"/>
<evidence type="ECO:0000256" key="2">
    <source>
        <dbReference type="ARBA" id="ARBA00002953"/>
    </source>
</evidence>
<evidence type="ECO:0000256" key="7">
    <source>
        <dbReference type="PIRSR" id="PIRSR000463-1"/>
    </source>
</evidence>
<dbReference type="PIRSF" id="PIRSF000463">
    <property type="entry name" value="GlgB"/>
    <property type="match status" value="1"/>
</dbReference>
<dbReference type="OrthoDB" id="226102at2"/>
<evidence type="ECO:0000256" key="5">
    <source>
        <dbReference type="ARBA" id="ARBA00022679"/>
    </source>
</evidence>
<dbReference type="EMBL" id="SJPV01000024">
    <property type="protein sequence ID" value="TWU29060.1"/>
    <property type="molecule type" value="Genomic_DNA"/>
</dbReference>
<dbReference type="SMART" id="SM00642">
    <property type="entry name" value="Aamy"/>
    <property type="match status" value="1"/>
</dbReference>
<keyword evidence="6" id="KW-0119">Carbohydrate metabolism</keyword>
<feature type="active site" description="Nucleophile" evidence="7">
    <location>
        <position position="286"/>
    </location>
</feature>
<sequence length="597" mass="67143">MASRQTQGRHHVGMGSILCEHGVAFRVWAPNASSVSVIGNFNDWSTEANPLESEAGGYWYADVLNAEVGNEYRYLIVNGEQRLSRVDPYARQVTNSIGNGVIHDPDFDWDGDAYTLPPWNELVIYELHIGTFNDEPGGTPGTFQDAIARLPHLKRLGVNAVQVMPIAEFAGDFSWGYNPAHLFAVESSYGGPNGLKQFVRAAHQHGIGVILDVVYNHFGPSDLNLWQFDGWSENGLGGIYFYNDWRSETPWGNTRPDYGRGEVRQYIRDNALMWLEEYHVDGLRMDMTLYMRNVYPGVDLPEGWSLAQWLNLEISARYPGRITIAEDLQHNEWLTKAVEWGGAGYGAQWDSNFVHPIRAAVIAADDRSRSMFAVRDALSYSYNSDPFQRVVYSESHDEVANGKARVPSEIDPTDPHDYYAQKRSSLAAGLVFTAPGIPMLFEGQEFLEGGWFRDDVPIDWHLNVEFQGIVRLYRDLIGLRLNRGGDSRGLCGRNINVYHLNDPQNLLAFHRWDKGGPGDDVVVLVNLSAAAKEEYTVGFPREGRWQLRLNSAWQGYSTAFSDHPSSDVEAFPGWYDGLPCHALVSIAPYTCLIYCQV</sequence>
<dbReference type="GO" id="GO:0004553">
    <property type="term" value="F:hydrolase activity, hydrolyzing O-glycosyl compounds"/>
    <property type="evidence" value="ECO:0007669"/>
    <property type="project" value="InterPro"/>
</dbReference>
<dbReference type="SUPFAM" id="SSF51445">
    <property type="entry name" value="(Trans)glycosidases"/>
    <property type="match status" value="1"/>
</dbReference>